<name>A0AAF0R142_SOLVR</name>
<dbReference type="Proteomes" id="UP001234989">
    <property type="component" value="Chromosome 6"/>
</dbReference>
<protein>
    <submittedName>
        <fullName evidence="1">Uncharacterized protein</fullName>
    </submittedName>
</protein>
<organism evidence="1 2">
    <name type="scientific">Solanum verrucosum</name>
    <dbReference type="NCBI Taxonomy" id="315347"/>
    <lineage>
        <taxon>Eukaryota</taxon>
        <taxon>Viridiplantae</taxon>
        <taxon>Streptophyta</taxon>
        <taxon>Embryophyta</taxon>
        <taxon>Tracheophyta</taxon>
        <taxon>Spermatophyta</taxon>
        <taxon>Magnoliopsida</taxon>
        <taxon>eudicotyledons</taxon>
        <taxon>Gunneridae</taxon>
        <taxon>Pentapetalae</taxon>
        <taxon>asterids</taxon>
        <taxon>lamiids</taxon>
        <taxon>Solanales</taxon>
        <taxon>Solanaceae</taxon>
        <taxon>Solanoideae</taxon>
        <taxon>Solaneae</taxon>
        <taxon>Solanum</taxon>
    </lineage>
</organism>
<dbReference type="AlphaFoldDB" id="A0AAF0R142"/>
<proteinExistence type="predicted"/>
<sequence length="64" mass="7043">ICVVGDHLGTLVGITDQLGDSPFGVVHRLLEPSFGIIMLWVIGRHVVLHRTSRRCADFSLFSPT</sequence>
<evidence type="ECO:0000313" key="1">
    <source>
        <dbReference type="EMBL" id="WMV32758.1"/>
    </source>
</evidence>
<reference evidence="1" key="1">
    <citation type="submission" date="2023-08" db="EMBL/GenBank/DDBJ databases">
        <title>A de novo genome assembly of Solanum verrucosum Schlechtendal, a Mexican diploid species geographically isolated from the other diploid A-genome species in potato relatives.</title>
        <authorList>
            <person name="Hosaka K."/>
        </authorList>
    </citation>
    <scope>NUCLEOTIDE SEQUENCE</scope>
    <source>
        <tissue evidence="1">Young leaves</tissue>
    </source>
</reference>
<gene>
    <name evidence="1" type="ORF">MTR67_026143</name>
</gene>
<feature type="non-terminal residue" evidence="1">
    <location>
        <position position="1"/>
    </location>
</feature>
<dbReference type="EMBL" id="CP133617">
    <property type="protein sequence ID" value="WMV32758.1"/>
    <property type="molecule type" value="Genomic_DNA"/>
</dbReference>
<accession>A0AAF0R142</accession>
<keyword evidence="2" id="KW-1185">Reference proteome</keyword>
<evidence type="ECO:0000313" key="2">
    <source>
        <dbReference type="Proteomes" id="UP001234989"/>
    </source>
</evidence>